<gene>
    <name evidence="2" type="ORF">LIER_43591</name>
</gene>
<feature type="region of interest" description="Disordered" evidence="1">
    <location>
        <begin position="175"/>
        <end position="215"/>
    </location>
</feature>
<dbReference type="AlphaFoldDB" id="A0AAV3QDE0"/>
<name>A0AAV3QDE0_LITER</name>
<evidence type="ECO:0000313" key="3">
    <source>
        <dbReference type="Proteomes" id="UP001454036"/>
    </source>
</evidence>
<sequence>MHHGGALLYSSFTRYAGGSINYFDFVSRRFASIGMLRNYVEESRPLCDKNITKFYYKIDRAKAASVEIRQDDAGDECDKDIGLNMLGTPNVGSIYMIGNNREDRQDGVDNEGSDDSDYGSVELVYEDYILEEDGVMFEMNMDKGVEDDGTTFNHVSLFSTGVHEQLHKANGEVDCVGSNNEGMNSNGDSNDEVHKDGARLDQFPRYNAKADSRNP</sequence>
<accession>A0AAV3QDE0</accession>
<keyword evidence="3" id="KW-1185">Reference proteome</keyword>
<proteinExistence type="predicted"/>
<organism evidence="2 3">
    <name type="scientific">Lithospermum erythrorhizon</name>
    <name type="common">Purple gromwell</name>
    <name type="synonym">Lithospermum officinale var. erythrorhizon</name>
    <dbReference type="NCBI Taxonomy" id="34254"/>
    <lineage>
        <taxon>Eukaryota</taxon>
        <taxon>Viridiplantae</taxon>
        <taxon>Streptophyta</taxon>
        <taxon>Embryophyta</taxon>
        <taxon>Tracheophyta</taxon>
        <taxon>Spermatophyta</taxon>
        <taxon>Magnoliopsida</taxon>
        <taxon>eudicotyledons</taxon>
        <taxon>Gunneridae</taxon>
        <taxon>Pentapetalae</taxon>
        <taxon>asterids</taxon>
        <taxon>lamiids</taxon>
        <taxon>Boraginales</taxon>
        <taxon>Boraginaceae</taxon>
        <taxon>Boraginoideae</taxon>
        <taxon>Lithospermeae</taxon>
        <taxon>Lithospermum</taxon>
    </lineage>
</organism>
<protein>
    <submittedName>
        <fullName evidence="2">Uncharacterized protein</fullName>
    </submittedName>
</protein>
<dbReference type="Proteomes" id="UP001454036">
    <property type="component" value="Unassembled WGS sequence"/>
</dbReference>
<evidence type="ECO:0000313" key="2">
    <source>
        <dbReference type="EMBL" id="GAA0162044.1"/>
    </source>
</evidence>
<dbReference type="EMBL" id="BAABME010036588">
    <property type="protein sequence ID" value="GAA0162044.1"/>
    <property type="molecule type" value="Genomic_DNA"/>
</dbReference>
<evidence type="ECO:0000256" key="1">
    <source>
        <dbReference type="SAM" id="MobiDB-lite"/>
    </source>
</evidence>
<reference evidence="2 3" key="1">
    <citation type="submission" date="2024-01" db="EMBL/GenBank/DDBJ databases">
        <title>The complete chloroplast genome sequence of Lithospermum erythrorhizon: insights into the phylogenetic relationship among Boraginaceae species and the maternal lineages of purple gromwells.</title>
        <authorList>
            <person name="Okada T."/>
            <person name="Watanabe K."/>
        </authorList>
    </citation>
    <scope>NUCLEOTIDE SEQUENCE [LARGE SCALE GENOMIC DNA]</scope>
</reference>
<feature type="compositionally biased region" description="Polar residues" evidence="1">
    <location>
        <begin position="177"/>
        <end position="188"/>
    </location>
</feature>
<comment type="caution">
    <text evidence="2">The sequence shown here is derived from an EMBL/GenBank/DDBJ whole genome shotgun (WGS) entry which is preliminary data.</text>
</comment>